<keyword evidence="2" id="KW-1185">Reference proteome</keyword>
<dbReference type="SMART" id="SM00015">
    <property type="entry name" value="IQ"/>
    <property type="match status" value="5"/>
</dbReference>
<organism evidence="1 2">
    <name type="scientific">Perkinsus chesapeaki</name>
    <name type="common">Clam parasite</name>
    <name type="synonym">Perkinsus andrewsi</name>
    <dbReference type="NCBI Taxonomy" id="330153"/>
    <lineage>
        <taxon>Eukaryota</taxon>
        <taxon>Sar</taxon>
        <taxon>Alveolata</taxon>
        <taxon>Perkinsozoa</taxon>
        <taxon>Perkinsea</taxon>
        <taxon>Perkinsida</taxon>
        <taxon>Perkinsidae</taxon>
        <taxon>Perkinsus</taxon>
    </lineage>
</organism>
<gene>
    <name evidence="1" type="ORF">FOL47_009631</name>
</gene>
<evidence type="ECO:0000313" key="2">
    <source>
        <dbReference type="Proteomes" id="UP000591131"/>
    </source>
</evidence>
<comment type="caution">
    <text evidence="1">The sequence shown here is derived from an EMBL/GenBank/DDBJ whole genome shotgun (WGS) entry which is preliminary data.</text>
</comment>
<dbReference type="Proteomes" id="UP000591131">
    <property type="component" value="Unassembled WGS sequence"/>
</dbReference>
<dbReference type="OrthoDB" id="440543at2759"/>
<evidence type="ECO:0000313" key="1">
    <source>
        <dbReference type="EMBL" id="KAF4655031.1"/>
    </source>
</evidence>
<dbReference type="Gene3D" id="1.20.5.190">
    <property type="match status" value="2"/>
</dbReference>
<name>A0A7J6L782_PERCH</name>
<dbReference type="EMBL" id="JAAPAO010000684">
    <property type="protein sequence ID" value="KAF4655031.1"/>
    <property type="molecule type" value="Genomic_DNA"/>
</dbReference>
<dbReference type="PROSITE" id="PS50096">
    <property type="entry name" value="IQ"/>
    <property type="match status" value="2"/>
</dbReference>
<dbReference type="Pfam" id="PF00612">
    <property type="entry name" value="IQ"/>
    <property type="match status" value="2"/>
</dbReference>
<reference evidence="1 2" key="1">
    <citation type="submission" date="2020-04" db="EMBL/GenBank/DDBJ databases">
        <title>Perkinsus chesapeaki whole genome sequence.</title>
        <authorList>
            <person name="Bogema D.R."/>
        </authorList>
    </citation>
    <scope>NUCLEOTIDE SEQUENCE [LARGE SCALE GENOMIC DNA]</scope>
    <source>
        <strain evidence="1">ATCC PRA-425</strain>
    </source>
</reference>
<protein>
    <submittedName>
        <fullName evidence="1">Uncharacterized protein</fullName>
    </submittedName>
</protein>
<sequence>MTIGISTSLESNLVGQDVLVLCDTGEDEPSPFSSFIHGRVTSLRIAPNMRDTEAVVLVHGGGPDNIIIRPANKLYPLQASSLALEHSDVSYCIREAGLPLHRGTITATVQARLPRICTADVPPKMRVSLVSARSPLGEVLGDQSGTIGHRHKVEQVDLESSAHVVWIIGEGSLASTWNAVAKASSGEPDAKLRAACLLCSLIATDCEGRCHAALFLNGSYSLEAFPLSSGPNEAYSSVLLAHAYSYLIEFVQQSSQQQHPTNSAFMETLSFLAETRLSWPIIQDAKKLRDLGKSLACLSIDLDGFMRICCALMLLVQSSSLALSPCLRPDILICSLLGIPGPLDKNDRSIDFVYVIQRGLLCWAAGLEVSKENGDGTIILGTPRGRQDSYGNYGQLLVTREVLRIARCNRAAGYIDELFRKACEYLRLPSNGETRVLKMLKNSRVRLVRDVCEAAMDEQVGRDWLDAAKESVDSVRESGIGAHIIIVLREDRDPLKLAEQLWLFSTITATRVNPMMKPFHVDLDEARDRLALQSTDESAILEEISTRIGVPPGGIDIRKGALRIGVGVIGHLLKHEAALKKPKLKQDRCERALKSCMSRIYTKKAIEKVVIIQSLYRSWYERKESLERVPKAFDCLLGTFCLLRRVSEFSDRHAAIVRIQRVWRQKRTRMKYAGYIRQLRQIQAAVVIQSFYRKYAAMRIVEELRSGQARKYAVEVIQSCMKRHLARLLLLNKAYELRAERAAIVIQAYWRGLVIRRWWGKVRGGLPWLALIIKAKLMAMQEAQLSASSETSARELNWRKWKDSFVLMNGP</sequence>
<dbReference type="AlphaFoldDB" id="A0A7J6L782"/>
<dbReference type="InterPro" id="IPR000048">
    <property type="entry name" value="IQ_motif_EF-hand-BS"/>
</dbReference>
<proteinExistence type="predicted"/>
<accession>A0A7J6L782</accession>